<gene>
    <name evidence="2" type="ORF">QM012_000211</name>
</gene>
<feature type="compositionally biased region" description="Basic and acidic residues" evidence="1">
    <location>
        <begin position="1"/>
        <end position="22"/>
    </location>
</feature>
<evidence type="ECO:0000313" key="3">
    <source>
        <dbReference type="Proteomes" id="UP001341245"/>
    </source>
</evidence>
<reference evidence="2 3" key="1">
    <citation type="submission" date="2023-11" db="EMBL/GenBank/DDBJ databases">
        <title>Draft genome sequence and annotation of the polyextremotolerant black yeast-like fungus Aureobasidium pullulans NRRL 62042.</title>
        <authorList>
            <person name="Dielentheis-Frenken M.R.E."/>
            <person name="Wibberg D."/>
            <person name="Blank L.M."/>
            <person name="Tiso T."/>
        </authorList>
    </citation>
    <scope>NUCLEOTIDE SEQUENCE [LARGE SCALE GENOMIC DNA]</scope>
    <source>
        <strain evidence="2 3">NRRL 62042</strain>
    </source>
</reference>
<keyword evidence="3" id="KW-1185">Reference proteome</keyword>
<proteinExistence type="predicted"/>
<evidence type="ECO:0008006" key="4">
    <source>
        <dbReference type="Google" id="ProtNLM"/>
    </source>
</evidence>
<dbReference type="EMBL" id="JASGXD010000001">
    <property type="protein sequence ID" value="KAK6008308.1"/>
    <property type="molecule type" value="Genomic_DNA"/>
</dbReference>
<comment type="caution">
    <text evidence="2">The sequence shown here is derived from an EMBL/GenBank/DDBJ whole genome shotgun (WGS) entry which is preliminary data.</text>
</comment>
<sequence length="261" mass="30035">MDRQLKHSPLDSVHITDRDLHPKNSSTETAFTSTAAAQHQDSPFFRLPLELRYMIYNALLDPQGNNYIIVEPPNAVEALFLLSRLSRQIRAETQTLVANTRICVLAGLTKQLVARPYTTLLKTSDSSGTTKLQTWSEFNIEAPREPKFWKIVLSLIDRSGQTRFIADIDFRERTVRVLGPGDEVDCPLYTHNWLFPKSTEESSRILVQNFERYATNTTKILVERKGFLGLTFIDIHPLLRSLKTPWPAHIQEYGELFEHPW</sequence>
<accession>A0ABR0TUY3</accession>
<evidence type="ECO:0000313" key="2">
    <source>
        <dbReference type="EMBL" id="KAK6008308.1"/>
    </source>
</evidence>
<evidence type="ECO:0000256" key="1">
    <source>
        <dbReference type="SAM" id="MobiDB-lite"/>
    </source>
</evidence>
<dbReference type="Proteomes" id="UP001341245">
    <property type="component" value="Unassembled WGS sequence"/>
</dbReference>
<name>A0ABR0TUY3_AURPU</name>
<protein>
    <recommendedName>
        <fullName evidence="4">F-box domain-containing protein</fullName>
    </recommendedName>
</protein>
<organism evidence="2 3">
    <name type="scientific">Aureobasidium pullulans</name>
    <name type="common">Black yeast</name>
    <name type="synonym">Pullularia pullulans</name>
    <dbReference type="NCBI Taxonomy" id="5580"/>
    <lineage>
        <taxon>Eukaryota</taxon>
        <taxon>Fungi</taxon>
        <taxon>Dikarya</taxon>
        <taxon>Ascomycota</taxon>
        <taxon>Pezizomycotina</taxon>
        <taxon>Dothideomycetes</taxon>
        <taxon>Dothideomycetidae</taxon>
        <taxon>Dothideales</taxon>
        <taxon>Saccotheciaceae</taxon>
        <taxon>Aureobasidium</taxon>
    </lineage>
</organism>
<feature type="region of interest" description="Disordered" evidence="1">
    <location>
        <begin position="1"/>
        <end position="26"/>
    </location>
</feature>